<keyword evidence="3" id="KW-0862">Zinc</keyword>
<evidence type="ECO:0000313" key="7">
    <source>
        <dbReference type="Proteomes" id="UP000663829"/>
    </source>
</evidence>
<dbReference type="GO" id="GO:0008270">
    <property type="term" value="F:zinc ion binding"/>
    <property type="evidence" value="ECO:0007669"/>
    <property type="project" value="UniProtKB-KW"/>
</dbReference>
<accession>A0A814NIB4</accession>
<organism evidence="5 7">
    <name type="scientific">Didymodactylos carnosus</name>
    <dbReference type="NCBI Taxonomy" id="1234261"/>
    <lineage>
        <taxon>Eukaryota</taxon>
        <taxon>Metazoa</taxon>
        <taxon>Spiralia</taxon>
        <taxon>Gnathifera</taxon>
        <taxon>Rotifera</taxon>
        <taxon>Eurotatoria</taxon>
        <taxon>Bdelloidea</taxon>
        <taxon>Philodinida</taxon>
        <taxon>Philodinidae</taxon>
        <taxon>Didymodactylos</taxon>
    </lineage>
</organism>
<keyword evidence="1" id="KW-0479">Metal-binding</keyword>
<evidence type="ECO:0000313" key="5">
    <source>
        <dbReference type="EMBL" id="CAF1094039.1"/>
    </source>
</evidence>
<dbReference type="Proteomes" id="UP000663829">
    <property type="component" value="Unassembled WGS sequence"/>
</dbReference>
<evidence type="ECO:0000256" key="1">
    <source>
        <dbReference type="ARBA" id="ARBA00022723"/>
    </source>
</evidence>
<keyword evidence="7" id="KW-1185">Reference proteome</keyword>
<dbReference type="EMBL" id="CAJNOQ010005309">
    <property type="protein sequence ID" value="CAF1094039.1"/>
    <property type="molecule type" value="Genomic_DNA"/>
</dbReference>
<proteinExistence type="predicted"/>
<dbReference type="Pfam" id="PF04500">
    <property type="entry name" value="FLYWCH"/>
    <property type="match status" value="1"/>
</dbReference>
<protein>
    <recommendedName>
        <fullName evidence="4">FLYWCH-type domain-containing protein</fullName>
    </recommendedName>
</protein>
<sequence length="217" mass="24390">MRVEDFYNSSSTSPMSSVPVQFLVHVVSLTTCAINPVIYGIPDEFSCTPVQVGVPFKTIILAQNNCPISTNITEISTLSLPDLATNPINTALVFMLPKTTSAVAQGLELPVQQRLQAQQQRSQLRQRVQQQRCRLRQRPQLQAAARKPVFMHNGYTYIISKRYGQKTIWICRRNRHSQCRGRLHTINNTVVNEIGEHNHEPSSVDSGVLQATAAMRH</sequence>
<reference evidence="5" key="1">
    <citation type="submission" date="2021-02" db="EMBL/GenBank/DDBJ databases">
        <authorList>
            <person name="Nowell W R."/>
        </authorList>
    </citation>
    <scope>NUCLEOTIDE SEQUENCE</scope>
</reference>
<dbReference type="AlphaFoldDB" id="A0A814NIB4"/>
<dbReference type="Gene3D" id="2.20.25.240">
    <property type="match status" value="1"/>
</dbReference>
<dbReference type="InterPro" id="IPR007588">
    <property type="entry name" value="Znf_FLYWCH"/>
</dbReference>
<evidence type="ECO:0000256" key="3">
    <source>
        <dbReference type="ARBA" id="ARBA00022833"/>
    </source>
</evidence>
<keyword evidence="2" id="KW-0863">Zinc-finger</keyword>
<dbReference type="OrthoDB" id="167578at2759"/>
<gene>
    <name evidence="5" type="ORF">GPM918_LOCUS18411</name>
    <name evidence="6" type="ORF">SRO942_LOCUS18408</name>
</gene>
<evidence type="ECO:0000259" key="4">
    <source>
        <dbReference type="Pfam" id="PF04500"/>
    </source>
</evidence>
<dbReference type="EMBL" id="CAJOBC010005309">
    <property type="protein sequence ID" value="CAF3859408.1"/>
    <property type="molecule type" value="Genomic_DNA"/>
</dbReference>
<evidence type="ECO:0000256" key="2">
    <source>
        <dbReference type="ARBA" id="ARBA00022771"/>
    </source>
</evidence>
<comment type="caution">
    <text evidence="5">The sequence shown here is derived from an EMBL/GenBank/DDBJ whole genome shotgun (WGS) entry which is preliminary data.</text>
</comment>
<evidence type="ECO:0000313" key="6">
    <source>
        <dbReference type="EMBL" id="CAF3859408.1"/>
    </source>
</evidence>
<name>A0A814NIB4_9BILA</name>
<feature type="domain" description="FLYWCH-type" evidence="4">
    <location>
        <begin position="146"/>
        <end position="199"/>
    </location>
</feature>
<dbReference type="Proteomes" id="UP000681722">
    <property type="component" value="Unassembled WGS sequence"/>
</dbReference>